<name>A0A1F6V334_9BACT</name>
<gene>
    <name evidence="1" type="ORF">A2733_02480</name>
</gene>
<accession>A0A1F6V334</accession>
<evidence type="ECO:0000313" key="2">
    <source>
        <dbReference type="Proteomes" id="UP000178985"/>
    </source>
</evidence>
<dbReference type="AlphaFoldDB" id="A0A1F6V334"/>
<organism evidence="1 2">
    <name type="scientific">Candidatus Nomurabacteria bacterium RIFCSPHIGHO2_01_FULL_40_20</name>
    <dbReference type="NCBI Taxonomy" id="1801738"/>
    <lineage>
        <taxon>Bacteria</taxon>
        <taxon>Candidatus Nomuraibacteriota</taxon>
    </lineage>
</organism>
<dbReference type="EMBL" id="MFTO01000008">
    <property type="protein sequence ID" value="OGI64042.1"/>
    <property type="molecule type" value="Genomic_DNA"/>
</dbReference>
<proteinExistence type="predicted"/>
<evidence type="ECO:0000313" key="1">
    <source>
        <dbReference type="EMBL" id="OGI64042.1"/>
    </source>
</evidence>
<dbReference type="Proteomes" id="UP000178985">
    <property type="component" value="Unassembled WGS sequence"/>
</dbReference>
<reference evidence="1 2" key="1">
    <citation type="journal article" date="2016" name="Nat. Commun.">
        <title>Thousands of microbial genomes shed light on interconnected biogeochemical processes in an aquifer system.</title>
        <authorList>
            <person name="Anantharaman K."/>
            <person name="Brown C.T."/>
            <person name="Hug L.A."/>
            <person name="Sharon I."/>
            <person name="Castelle C.J."/>
            <person name="Probst A.J."/>
            <person name="Thomas B.C."/>
            <person name="Singh A."/>
            <person name="Wilkins M.J."/>
            <person name="Karaoz U."/>
            <person name="Brodie E.L."/>
            <person name="Williams K.H."/>
            <person name="Hubbard S.S."/>
            <person name="Banfield J.F."/>
        </authorList>
    </citation>
    <scope>NUCLEOTIDE SEQUENCE [LARGE SCALE GENOMIC DNA]</scope>
</reference>
<sequence>MEYKSENRICQNCKKDFVIEPDDFLFYEKIKVPPPTFCPECRLQRMVAWRNDWHMFRKKDARTGEVIFSLFPEESPVKIYDRDYWISDAWDPVEYGVDYDFSKPFFEQFKELLSKVPMPSHSMTNVVNSHYCANASSIKNCYLCRGVAYTEDSAYLIWDQASKQCFDSHMTNGCELSYGNVNTIICYKTFFSVDCESCQEMILCKDCVGCNSCIASIGLRNKSYCIFNEQYSKEEYLKKINKFNLGSYKSIENLKVKAYQHWLNYPQKYIHGYHNVNASGDYIYESKNSKNCYRVRGVEDSKFVQNILTGPVKDCYDYTNWGDNTELVYESLIVGEGVYNVKFTVQSYVNVQNLSYCVFCHNSSDLFGCVSLRKKQHCILNKQYTKEEYEKIVPKIIKHMKSTKEYGEFFPASLSPFPYQITQAYEFFPLNKEEAEVVGFLWYETVKQDYKITLIATQIPNHIRDVDVNILNEVIECKHTGNCKHECTGAFRIIQMELDFCKRMNIPLPRLCTNCRHYERLSLRNSPNFYHRKCMCDKKHTHHEGKCEVEFETSYAPDRAEVVYCEKCYQNEIY</sequence>
<protein>
    <submittedName>
        <fullName evidence="1">Uncharacterized protein</fullName>
    </submittedName>
</protein>
<comment type="caution">
    <text evidence="1">The sequence shown here is derived from an EMBL/GenBank/DDBJ whole genome shotgun (WGS) entry which is preliminary data.</text>
</comment>